<dbReference type="GO" id="GO:0016887">
    <property type="term" value="F:ATP hydrolysis activity"/>
    <property type="evidence" value="ECO:0007669"/>
    <property type="project" value="InterPro"/>
</dbReference>
<keyword evidence="5 16" id="KW-0067">ATP-binding</keyword>
<dbReference type="InterPro" id="IPR040582">
    <property type="entry name" value="OB_MalK-like"/>
</dbReference>
<evidence type="ECO:0000256" key="7">
    <source>
        <dbReference type="ARBA" id="ARBA00023136"/>
    </source>
</evidence>
<evidence type="ECO:0000256" key="14">
    <source>
        <dbReference type="SAM" id="MobiDB-lite"/>
    </source>
</evidence>
<comment type="catalytic activity">
    <reaction evidence="9">
        <text>L-arabinose(out) + ATP + H2O = L-arabinose(in) + ADP + phosphate + H(+)</text>
        <dbReference type="Rhea" id="RHEA:30007"/>
        <dbReference type="ChEBI" id="CHEBI:15377"/>
        <dbReference type="ChEBI" id="CHEBI:15378"/>
        <dbReference type="ChEBI" id="CHEBI:17535"/>
        <dbReference type="ChEBI" id="CHEBI:30616"/>
        <dbReference type="ChEBI" id="CHEBI:43474"/>
        <dbReference type="ChEBI" id="CHEBI:456216"/>
        <dbReference type="EC" id="7.5.2.13"/>
    </reaction>
    <physiologicalReaction direction="left-to-right" evidence="9">
        <dbReference type="Rhea" id="RHEA:30008"/>
    </physiologicalReaction>
</comment>
<dbReference type="eggNOG" id="arCOG00177">
    <property type="taxonomic scope" value="Archaea"/>
</dbReference>
<dbReference type="InterPro" id="IPR003439">
    <property type="entry name" value="ABC_transporter-like_ATP-bd"/>
</dbReference>
<dbReference type="InterPro" id="IPR017871">
    <property type="entry name" value="ABC_transporter-like_CS"/>
</dbReference>
<gene>
    <name evidence="16" type="ORF">SAMN05216285_3829</name>
</gene>
<dbReference type="InterPro" id="IPR027417">
    <property type="entry name" value="P-loop_NTPase"/>
</dbReference>
<dbReference type="PROSITE" id="PS50893">
    <property type="entry name" value="ABC_TRANSPORTER_2"/>
    <property type="match status" value="1"/>
</dbReference>
<sequence>MSQEPMKQTEDNSSGNRTERSDESSSNYDSADRSGTGDQIRVDGIRKTFNDGSVVACDDVNIGIDEGEFIVLVGPSGCGKTTTLRCIAGLEEPDSGSITVDGEDITGLKSKDRNLAFVFQSIALFPHMSVRKNIRFGLDMNTDLSKEEKRQRVEEVADTLGLSAMLDRKPSALSGGQQQRVSLGRAMVMEPAAFLLDEPFSALDANLRDKMRVEVKKIQRQLNTAMIFVTHDQEEAMTLGDKIVVMNEGYVQQIGTPYEVYNEPENRFVAGFIGSPSPNLIECTVERTADGLAFASDFYTIPATEKQVDRVEGYIGETVIYGIRPEYLNLGTDPGEFVADLDVVEPLGDRDAVHLSANGTSLSAVTPQGKISKERDRIHVDIQTEESWLFEEDGTRIV</sequence>
<evidence type="ECO:0000256" key="12">
    <source>
        <dbReference type="ARBA" id="ARBA00065962"/>
    </source>
</evidence>
<evidence type="ECO:0000256" key="11">
    <source>
        <dbReference type="ARBA" id="ARBA00061029"/>
    </source>
</evidence>
<evidence type="ECO:0000256" key="4">
    <source>
        <dbReference type="ARBA" id="ARBA00022741"/>
    </source>
</evidence>
<evidence type="ECO:0000259" key="15">
    <source>
        <dbReference type="PROSITE" id="PS50893"/>
    </source>
</evidence>
<dbReference type="EMBL" id="FOIS01000005">
    <property type="protein sequence ID" value="SEW30277.1"/>
    <property type="molecule type" value="Genomic_DNA"/>
</dbReference>
<dbReference type="InterPro" id="IPR008995">
    <property type="entry name" value="Mo/tungstate-bd_C_term_dom"/>
</dbReference>
<keyword evidence="3" id="KW-1003">Cell membrane</keyword>
<dbReference type="STRING" id="1202768.SAMN05216285_3829"/>
<organism evidence="16 17">
    <name type="scientific">Natrinema salifodinae</name>
    <dbReference type="NCBI Taxonomy" id="1202768"/>
    <lineage>
        <taxon>Archaea</taxon>
        <taxon>Methanobacteriati</taxon>
        <taxon>Methanobacteriota</taxon>
        <taxon>Stenosarchaea group</taxon>
        <taxon>Halobacteria</taxon>
        <taxon>Halobacteriales</taxon>
        <taxon>Natrialbaceae</taxon>
        <taxon>Natrinema</taxon>
    </lineage>
</organism>
<evidence type="ECO:0000256" key="1">
    <source>
        <dbReference type="ARBA" id="ARBA00004202"/>
    </source>
</evidence>
<evidence type="ECO:0000256" key="13">
    <source>
        <dbReference type="ARBA" id="ARBA00066315"/>
    </source>
</evidence>
<comment type="subunit">
    <text evidence="12">The complex is composed of two ATP-binding proteins (XacJ and XacK), two transmembrane proteins (XacH and XacI) and a solute-binding protein (XacG).</text>
</comment>
<dbReference type="Gene3D" id="2.40.50.140">
    <property type="entry name" value="Nucleic acid-binding proteins"/>
    <property type="match status" value="1"/>
</dbReference>
<keyword evidence="7" id="KW-0472">Membrane</keyword>
<evidence type="ECO:0000256" key="2">
    <source>
        <dbReference type="ARBA" id="ARBA00022448"/>
    </source>
</evidence>
<comment type="catalytic activity">
    <reaction evidence="8">
        <text>D-xylose(out) + ATP + H2O = D-xylose(in) + ADP + phosphate + H(+)</text>
        <dbReference type="Rhea" id="RHEA:29899"/>
        <dbReference type="ChEBI" id="CHEBI:15377"/>
        <dbReference type="ChEBI" id="CHEBI:15378"/>
        <dbReference type="ChEBI" id="CHEBI:30616"/>
        <dbReference type="ChEBI" id="CHEBI:43474"/>
        <dbReference type="ChEBI" id="CHEBI:53455"/>
        <dbReference type="ChEBI" id="CHEBI:456216"/>
        <dbReference type="EC" id="7.5.2.13"/>
    </reaction>
    <physiologicalReaction direction="left-to-right" evidence="8">
        <dbReference type="Rhea" id="RHEA:29900"/>
    </physiologicalReaction>
</comment>
<dbReference type="FunFam" id="3.40.50.300:FF:000042">
    <property type="entry name" value="Maltose/maltodextrin ABC transporter, ATP-binding protein"/>
    <property type="match status" value="1"/>
</dbReference>
<comment type="function">
    <text evidence="10">Part of the ABC transporter complex XacGHIJK involved in the uptake of xylose and arabinose. Responsible for energy coupling to the transport system.</text>
</comment>
<keyword evidence="17" id="KW-1185">Reference proteome</keyword>
<feature type="region of interest" description="Disordered" evidence="14">
    <location>
        <begin position="1"/>
        <end position="39"/>
    </location>
</feature>
<keyword evidence="2" id="KW-0813">Transport</keyword>
<dbReference type="PANTHER" id="PTHR43875:SF15">
    <property type="entry name" value="TREHALOSE IMPORT ATP-BINDING PROTEIN SUGC"/>
    <property type="match status" value="1"/>
</dbReference>
<dbReference type="GO" id="GO:0022857">
    <property type="term" value="F:transmembrane transporter activity"/>
    <property type="evidence" value="ECO:0007669"/>
    <property type="project" value="UniProtKB-ARBA"/>
</dbReference>
<comment type="similarity">
    <text evidence="11">Belongs to the ABC transporter superfamily. Carbohydrate uptake transporter-1 (CUT1) (TC 3.A.1.1) family.</text>
</comment>
<dbReference type="InterPro" id="IPR012340">
    <property type="entry name" value="NA-bd_OB-fold"/>
</dbReference>
<evidence type="ECO:0000313" key="17">
    <source>
        <dbReference type="Proteomes" id="UP000183275"/>
    </source>
</evidence>
<dbReference type="InterPro" id="IPR047641">
    <property type="entry name" value="ABC_transpr_MalK/UgpC-like"/>
</dbReference>
<evidence type="ECO:0000256" key="9">
    <source>
        <dbReference type="ARBA" id="ARBA00051890"/>
    </source>
</evidence>
<dbReference type="Pfam" id="PF17912">
    <property type="entry name" value="OB_MalK"/>
    <property type="match status" value="1"/>
</dbReference>
<dbReference type="EC" id="7.5.2.13" evidence="13"/>
<dbReference type="AlphaFoldDB" id="A0A1I0QRS7"/>
<comment type="subcellular location">
    <subcellularLocation>
        <location evidence="1">Cell membrane</location>
        <topology evidence="1">Peripheral membrane protein</topology>
    </subcellularLocation>
</comment>
<evidence type="ECO:0000256" key="3">
    <source>
        <dbReference type="ARBA" id="ARBA00022475"/>
    </source>
</evidence>
<feature type="compositionally biased region" description="Polar residues" evidence="14">
    <location>
        <begin position="1"/>
        <end position="16"/>
    </location>
</feature>
<dbReference type="GO" id="GO:0055052">
    <property type="term" value="C:ATP-binding cassette (ABC) transporter complex, substrate-binding subunit-containing"/>
    <property type="evidence" value="ECO:0007669"/>
    <property type="project" value="TreeGrafter"/>
</dbReference>
<keyword evidence="16" id="KW-0762">Sugar transport</keyword>
<name>A0A1I0QRS7_9EURY</name>
<dbReference type="Gene3D" id="3.40.50.300">
    <property type="entry name" value="P-loop containing nucleotide triphosphate hydrolases"/>
    <property type="match status" value="1"/>
</dbReference>
<dbReference type="Proteomes" id="UP000183275">
    <property type="component" value="Unassembled WGS sequence"/>
</dbReference>
<proteinExistence type="inferred from homology"/>
<dbReference type="PANTHER" id="PTHR43875">
    <property type="entry name" value="MALTODEXTRIN IMPORT ATP-BINDING PROTEIN MSMX"/>
    <property type="match status" value="1"/>
</dbReference>
<protein>
    <recommendedName>
        <fullName evidence="13">ABC-type D-xylose/L-arabinose transporter</fullName>
        <ecNumber evidence="13">7.5.2.13</ecNumber>
    </recommendedName>
</protein>
<keyword evidence="6" id="KW-1278">Translocase</keyword>
<evidence type="ECO:0000256" key="6">
    <source>
        <dbReference type="ARBA" id="ARBA00022967"/>
    </source>
</evidence>
<evidence type="ECO:0000256" key="5">
    <source>
        <dbReference type="ARBA" id="ARBA00022840"/>
    </source>
</evidence>
<keyword evidence="4" id="KW-0547">Nucleotide-binding</keyword>
<dbReference type="GO" id="GO:0005524">
    <property type="term" value="F:ATP binding"/>
    <property type="evidence" value="ECO:0007669"/>
    <property type="project" value="UniProtKB-KW"/>
</dbReference>
<reference evidence="17" key="1">
    <citation type="submission" date="2016-10" db="EMBL/GenBank/DDBJ databases">
        <authorList>
            <person name="Varghese N."/>
        </authorList>
    </citation>
    <scope>NUCLEOTIDE SEQUENCE [LARGE SCALE GENOMIC DNA]</scope>
    <source>
        <strain evidence="17">CGMCC 1.12284</strain>
    </source>
</reference>
<accession>A0A1I0QRS7</accession>
<evidence type="ECO:0000256" key="10">
    <source>
        <dbReference type="ARBA" id="ARBA00053454"/>
    </source>
</evidence>
<dbReference type="SUPFAM" id="SSF50331">
    <property type="entry name" value="MOP-like"/>
    <property type="match status" value="1"/>
</dbReference>
<dbReference type="Pfam" id="PF00005">
    <property type="entry name" value="ABC_tran"/>
    <property type="match status" value="1"/>
</dbReference>
<dbReference type="InterPro" id="IPR003593">
    <property type="entry name" value="AAA+_ATPase"/>
</dbReference>
<dbReference type="SUPFAM" id="SSF52540">
    <property type="entry name" value="P-loop containing nucleoside triphosphate hydrolases"/>
    <property type="match status" value="1"/>
</dbReference>
<dbReference type="Gene3D" id="2.40.50.100">
    <property type="match status" value="1"/>
</dbReference>
<evidence type="ECO:0000256" key="8">
    <source>
        <dbReference type="ARBA" id="ARBA00050355"/>
    </source>
</evidence>
<dbReference type="SMART" id="SM00382">
    <property type="entry name" value="AAA"/>
    <property type="match status" value="1"/>
</dbReference>
<feature type="domain" description="ABC transporter" evidence="15">
    <location>
        <begin position="40"/>
        <end position="273"/>
    </location>
</feature>
<evidence type="ECO:0000313" key="16">
    <source>
        <dbReference type="EMBL" id="SEW30277.1"/>
    </source>
</evidence>
<dbReference type="PROSITE" id="PS00211">
    <property type="entry name" value="ABC_TRANSPORTER_1"/>
    <property type="match status" value="1"/>
</dbReference>